<accession>A0AAD0K5R7</accession>
<dbReference type="InterPro" id="IPR013078">
    <property type="entry name" value="His_Pase_superF_clade-1"/>
</dbReference>
<name>A0AAD0K5R7_9ACTN</name>
<dbReference type="InterPro" id="IPR029033">
    <property type="entry name" value="His_PPase_superfam"/>
</dbReference>
<dbReference type="Pfam" id="PF00300">
    <property type="entry name" value="His_Phos_1"/>
    <property type="match status" value="1"/>
</dbReference>
<reference evidence="1 2" key="1">
    <citation type="submission" date="2018-05" db="EMBL/GenBank/DDBJ databases">
        <title>Complete genome sequence of Gordonia terrae NRRL B-16283.</title>
        <authorList>
            <person name="Garlena R.A."/>
            <person name="Russell D.A."/>
            <person name="Hatfull G.F."/>
        </authorList>
    </citation>
    <scope>NUCLEOTIDE SEQUENCE [LARGE SCALE GENOMIC DNA]</scope>
    <source>
        <strain evidence="1 2">NRRL B-16283</strain>
    </source>
</reference>
<proteinExistence type="predicted"/>
<organism evidence="1 2">
    <name type="scientific">Gordonia terrae</name>
    <dbReference type="NCBI Taxonomy" id="2055"/>
    <lineage>
        <taxon>Bacteria</taxon>
        <taxon>Bacillati</taxon>
        <taxon>Actinomycetota</taxon>
        <taxon>Actinomycetes</taxon>
        <taxon>Mycobacteriales</taxon>
        <taxon>Gordoniaceae</taxon>
        <taxon>Gordonia</taxon>
    </lineage>
</organism>
<dbReference type="GeneID" id="32687975"/>
<dbReference type="AlphaFoldDB" id="A0AAD0K5R7"/>
<dbReference type="Gene3D" id="3.40.50.1240">
    <property type="entry name" value="Phosphoglycerate mutase-like"/>
    <property type="match status" value="1"/>
</dbReference>
<dbReference type="RefSeq" id="WP_004021657.1">
    <property type="nucleotide sequence ID" value="NZ_CABEIC010000002.1"/>
</dbReference>
<evidence type="ECO:0000313" key="2">
    <source>
        <dbReference type="Proteomes" id="UP000247118"/>
    </source>
</evidence>
<evidence type="ECO:0000313" key="1">
    <source>
        <dbReference type="EMBL" id="AWO83703.1"/>
    </source>
</evidence>
<dbReference type="EMBL" id="CP029604">
    <property type="protein sequence ID" value="AWO83703.1"/>
    <property type="molecule type" value="Genomic_DNA"/>
</dbReference>
<sequence>MQIITAGRTGPNRSVRFGGDQVLDERGRRDVLRLAATSTRTVGSCGPEIATRETAELLGASDALVDDALRTLDVGAWAGRTPEEIDPVELGAWFADPGARPHGGESLADFVGRVHLWRDGRSGLADRWVVVAMPVAQALLCPGVERFFAHEVRPATIYTCANT</sequence>
<dbReference type="Proteomes" id="UP000247118">
    <property type="component" value="Chromosome"/>
</dbReference>
<dbReference type="SUPFAM" id="SSF53254">
    <property type="entry name" value="Phosphoglycerate mutase-like"/>
    <property type="match status" value="1"/>
</dbReference>
<protein>
    <submittedName>
        <fullName evidence="1">Histidine phosphatase family protein</fullName>
    </submittedName>
</protein>
<gene>
    <name evidence="1" type="ORF">DLJ61_09400</name>
</gene>
<dbReference type="KEGG" id="gta:BCM27_09315"/>